<evidence type="ECO:0000313" key="3">
    <source>
        <dbReference type="Proteomes" id="UP000236370"/>
    </source>
</evidence>
<gene>
    <name evidence="2" type="ORF">CK820_G0049396</name>
</gene>
<feature type="chain" id="PRO_5016354284" evidence="1">
    <location>
        <begin position="28"/>
        <end position="44"/>
    </location>
</feature>
<feature type="signal peptide" evidence="1">
    <location>
        <begin position="1"/>
        <end position="27"/>
    </location>
</feature>
<dbReference type="EMBL" id="NBAG03000106">
    <property type="protein sequence ID" value="PNI88983.1"/>
    <property type="molecule type" value="Genomic_DNA"/>
</dbReference>
<dbReference type="Proteomes" id="UP000236370">
    <property type="component" value="Unassembled WGS sequence"/>
</dbReference>
<evidence type="ECO:0000313" key="2">
    <source>
        <dbReference type="EMBL" id="PNI88983.1"/>
    </source>
</evidence>
<name>A0A2J8PY98_PANTR</name>
<proteinExistence type="predicted"/>
<comment type="caution">
    <text evidence="2">The sequence shown here is derived from an EMBL/GenBank/DDBJ whole genome shotgun (WGS) entry which is preliminary data.</text>
</comment>
<evidence type="ECO:0000256" key="1">
    <source>
        <dbReference type="SAM" id="SignalP"/>
    </source>
</evidence>
<keyword evidence="1" id="KW-0732">Signal</keyword>
<dbReference type="AlphaFoldDB" id="A0A2J8PY98"/>
<protein>
    <submittedName>
        <fullName evidence="2">PVR isoform 4</fullName>
    </submittedName>
</protein>
<accession>A0A2J8PY98</accession>
<reference evidence="2 3" key="1">
    <citation type="submission" date="2017-12" db="EMBL/GenBank/DDBJ databases">
        <title>High-resolution comparative analysis of great ape genomes.</title>
        <authorList>
            <person name="Pollen A."/>
            <person name="Hastie A."/>
            <person name="Hormozdiari F."/>
            <person name="Dougherty M."/>
            <person name="Liu R."/>
            <person name="Chaisson M."/>
            <person name="Hoppe E."/>
            <person name="Hill C."/>
            <person name="Pang A."/>
            <person name="Hillier L."/>
            <person name="Baker C."/>
            <person name="Armstrong J."/>
            <person name="Shendure J."/>
            <person name="Paten B."/>
            <person name="Wilson R."/>
            <person name="Chao H."/>
            <person name="Schneider V."/>
            <person name="Ventura M."/>
            <person name="Kronenberg Z."/>
            <person name="Murali S."/>
            <person name="Gordon D."/>
            <person name="Cantsilieris S."/>
            <person name="Munson K."/>
            <person name="Nelson B."/>
            <person name="Raja A."/>
            <person name="Underwood J."/>
            <person name="Diekhans M."/>
            <person name="Fiddes I."/>
            <person name="Haussler D."/>
            <person name="Eichler E."/>
        </authorList>
    </citation>
    <scope>NUCLEOTIDE SEQUENCE [LARGE SCALE GENOMIC DNA]</scope>
    <source>
        <strain evidence="2">Yerkes chimp pedigree #C0471</strain>
    </source>
</reference>
<sequence>MARAMAAAWLLLLVALLVLSWPPPGTGAQHGGDARVTADLGAAW</sequence>
<organism evidence="2 3">
    <name type="scientific">Pan troglodytes</name>
    <name type="common">Chimpanzee</name>
    <dbReference type="NCBI Taxonomy" id="9598"/>
    <lineage>
        <taxon>Eukaryota</taxon>
        <taxon>Metazoa</taxon>
        <taxon>Chordata</taxon>
        <taxon>Craniata</taxon>
        <taxon>Vertebrata</taxon>
        <taxon>Euteleostomi</taxon>
        <taxon>Mammalia</taxon>
        <taxon>Eutheria</taxon>
        <taxon>Euarchontoglires</taxon>
        <taxon>Primates</taxon>
        <taxon>Haplorrhini</taxon>
        <taxon>Catarrhini</taxon>
        <taxon>Hominidae</taxon>
        <taxon>Pan</taxon>
    </lineage>
</organism>